<accession>A0A7W7WKF6</accession>
<dbReference type="Proteomes" id="UP000573327">
    <property type="component" value="Unassembled WGS sequence"/>
</dbReference>
<evidence type="ECO:0000313" key="3">
    <source>
        <dbReference type="Proteomes" id="UP000573327"/>
    </source>
</evidence>
<keyword evidence="1" id="KW-0732">Signal</keyword>
<proteinExistence type="predicted"/>
<dbReference type="EMBL" id="JACHJR010000001">
    <property type="protein sequence ID" value="MBB4950371.1"/>
    <property type="molecule type" value="Genomic_DNA"/>
</dbReference>
<feature type="signal peptide" evidence="1">
    <location>
        <begin position="1"/>
        <end position="25"/>
    </location>
</feature>
<evidence type="ECO:0000256" key="1">
    <source>
        <dbReference type="SAM" id="SignalP"/>
    </source>
</evidence>
<organism evidence="2 3">
    <name type="scientific">Kitasatospora gansuensis</name>
    <dbReference type="NCBI Taxonomy" id="258050"/>
    <lineage>
        <taxon>Bacteria</taxon>
        <taxon>Bacillati</taxon>
        <taxon>Actinomycetota</taxon>
        <taxon>Actinomycetes</taxon>
        <taxon>Kitasatosporales</taxon>
        <taxon>Streptomycetaceae</taxon>
        <taxon>Kitasatospora</taxon>
    </lineage>
</organism>
<gene>
    <name evidence="2" type="ORF">F4556_005906</name>
</gene>
<name>A0A7W7WKF6_9ACTN</name>
<dbReference type="AlphaFoldDB" id="A0A7W7WKF6"/>
<comment type="caution">
    <text evidence="2">The sequence shown here is derived from an EMBL/GenBank/DDBJ whole genome shotgun (WGS) entry which is preliminary data.</text>
</comment>
<sequence length="138" mass="15229">MNRRLGISALAALLTLATPLPTAQATPRTATGEVNAFFEEYRLAVLGEIDEYPKEIRAKTLPPPLNAELDRWSATHHGADPVFRAKNIPRTWSVRALSSSEVAVTETWYEGGTQEVRFTVRPTTLTITAVNDPPQRTS</sequence>
<reference evidence="2 3" key="1">
    <citation type="submission" date="2020-08" db="EMBL/GenBank/DDBJ databases">
        <title>Sequencing the genomes of 1000 actinobacteria strains.</title>
        <authorList>
            <person name="Klenk H.-P."/>
        </authorList>
    </citation>
    <scope>NUCLEOTIDE SEQUENCE [LARGE SCALE GENOMIC DNA]</scope>
    <source>
        <strain evidence="2 3">DSM 44786</strain>
    </source>
</reference>
<dbReference type="RefSeq" id="WP_184921476.1">
    <property type="nucleotide sequence ID" value="NZ_JACHJR010000001.1"/>
</dbReference>
<evidence type="ECO:0000313" key="2">
    <source>
        <dbReference type="EMBL" id="MBB4950371.1"/>
    </source>
</evidence>
<protein>
    <submittedName>
        <fullName evidence="2">Uncharacterized protein</fullName>
    </submittedName>
</protein>
<keyword evidence="3" id="KW-1185">Reference proteome</keyword>
<feature type="chain" id="PRO_5031517564" evidence="1">
    <location>
        <begin position="26"/>
        <end position="138"/>
    </location>
</feature>